<dbReference type="Gene3D" id="3.60.10.10">
    <property type="entry name" value="Endonuclease/exonuclease/phosphatase"/>
    <property type="match status" value="1"/>
</dbReference>
<dbReference type="PANTHER" id="PTHR33710">
    <property type="entry name" value="BNAC02G09200D PROTEIN"/>
    <property type="match status" value="1"/>
</dbReference>
<proteinExistence type="predicted"/>
<dbReference type="Pfam" id="PF03372">
    <property type="entry name" value="Exo_endo_phos"/>
    <property type="match status" value="1"/>
</dbReference>
<dbReference type="InterPro" id="IPR036691">
    <property type="entry name" value="Endo/exonu/phosph_ase_sf"/>
</dbReference>
<evidence type="ECO:0000259" key="2">
    <source>
        <dbReference type="Pfam" id="PF13966"/>
    </source>
</evidence>
<name>A0A199W219_ANACO</name>
<dbReference type="PANTHER" id="PTHR33710:SF71">
    <property type="entry name" value="ENDONUCLEASE_EXONUCLEASE_PHOSPHATASE DOMAIN-CONTAINING PROTEIN"/>
    <property type="match status" value="1"/>
</dbReference>
<sequence length="609" mass="70368">MLGVCCWNVRGLNSSSKRNAVRAVISKHCNRIVCLQESKVTFVSNSFLRSIGRPFLNKCVYLESDGTSGGVITCWNSRLFTGHDVLVRKYSITVLLSHAKSGTNFYVTNVYGPATWGGKEEFFTEVAQLKSFCKGCWIICGDFNCIRKQEERKGKIWSTRNMTLFNNLISDLALIDPPMMNQSFTWSNMQKNPTMARLDRFLISTEWDQEFSLSKVVALPRVTSDHWPILLSAQRDTKGRQKIFRFEEAWLNHDGFQSKVPGWWAEGGNKSSAVLTFSAKLRHCRQRIKEWCKNEFYSIRDHKTLLMDEIHTIDIAEELGTLPEAGVARREELKDKLREVLNDEAAMWRARANQHWLREGDNNTKYFHCVANRRRRANGIGVVTDNGRVYQSEENDTFFFSVARKRYMRNIRLMWNLFEWASGLKINREKSELYYLGRIEGKAERLAQLLDCKVGSLPTTYLGNDWDWSRILGEDTLVSLSSRRTLSKFKERVSSFCIGQTEDRIGWRWDNNNIFSVRSAYRMLNDRGTRDGRGSLIWRLRIPLKIKVFCWLVLKKRTLTAVNLSLTGWPGSTTCALCGVHEESVDHLFTQCVFTSNRVTPWDPMGSMS</sequence>
<dbReference type="GO" id="GO:0003824">
    <property type="term" value="F:catalytic activity"/>
    <property type="evidence" value="ECO:0007669"/>
    <property type="project" value="InterPro"/>
</dbReference>
<dbReference type="InterPro" id="IPR005135">
    <property type="entry name" value="Endo/exonuclease/phosphatase"/>
</dbReference>
<evidence type="ECO:0000259" key="1">
    <source>
        <dbReference type="Pfam" id="PF03372"/>
    </source>
</evidence>
<dbReference type="Pfam" id="PF13966">
    <property type="entry name" value="zf-RVT"/>
    <property type="match status" value="1"/>
</dbReference>
<feature type="domain" description="Endonuclease/exonuclease/phosphatase" evidence="1">
    <location>
        <begin position="7"/>
        <end position="226"/>
    </location>
</feature>
<dbReference type="InterPro" id="IPR026960">
    <property type="entry name" value="RVT-Znf"/>
</dbReference>
<dbReference type="STRING" id="4615.A0A199W219"/>
<dbReference type="AlphaFoldDB" id="A0A199W219"/>
<gene>
    <name evidence="3" type="ORF">ACMD2_18050</name>
</gene>
<dbReference type="EMBL" id="LSRQ01000360">
    <property type="protein sequence ID" value="OAY83301.1"/>
    <property type="molecule type" value="Genomic_DNA"/>
</dbReference>
<organism evidence="3 4">
    <name type="scientific">Ananas comosus</name>
    <name type="common">Pineapple</name>
    <name type="synonym">Ananas ananas</name>
    <dbReference type="NCBI Taxonomy" id="4615"/>
    <lineage>
        <taxon>Eukaryota</taxon>
        <taxon>Viridiplantae</taxon>
        <taxon>Streptophyta</taxon>
        <taxon>Embryophyta</taxon>
        <taxon>Tracheophyta</taxon>
        <taxon>Spermatophyta</taxon>
        <taxon>Magnoliopsida</taxon>
        <taxon>Liliopsida</taxon>
        <taxon>Poales</taxon>
        <taxon>Bromeliaceae</taxon>
        <taxon>Bromelioideae</taxon>
        <taxon>Ananas</taxon>
    </lineage>
</organism>
<dbReference type="Proteomes" id="UP000092600">
    <property type="component" value="Unassembled WGS sequence"/>
</dbReference>
<dbReference type="SUPFAM" id="SSF56219">
    <property type="entry name" value="DNase I-like"/>
    <property type="match status" value="1"/>
</dbReference>
<comment type="caution">
    <text evidence="3">The sequence shown here is derived from an EMBL/GenBank/DDBJ whole genome shotgun (WGS) entry which is preliminary data.</text>
</comment>
<accession>A0A199W219</accession>
<evidence type="ECO:0000313" key="4">
    <source>
        <dbReference type="Proteomes" id="UP000092600"/>
    </source>
</evidence>
<reference evidence="3 4" key="1">
    <citation type="journal article" date="2016" name="DNA Res.">
        <title>The draft genome of MD-2 pineapple using hybrid error correction of long reads.</title>
        <authorList>
            <person name="Redwan R.M."/>
            <person name="Saidin A."/>
            <person name="Kumar S.V."/>
        </authorList>
    </citation>
    <scope>NUCLEOTIDE SEQUENCE [LARGE SCALE GENOMIC DNA]</scope>
    <source>
        <strain evidence="4">cv. MD2</strain>
        <tissue evidence="3">Leaf</tissue>
    </source>
</reference>
<protein>
    <submittedName>
        <fullName evidence="3">Putative ribonuclease H protein</fullName>
    </submittedName>
</protein>
<evidence type="ECO:0000313" key="3">
    <source>
        <dbReference type="EMBL" id="OAY83301.1"/>
    </source>
</evidence>
<feature type="domain" description="Reverse transcriptase zinc-binding" evidence="2">
    <location>
        <begin position="515"/>
        <end position="596"/>
    </location>
</feature>